<evidence type="ECO:0000256" key="9">
    <source>
        <dbReference type="ARBA" id="ARBA00022842"/>
    </source>
</evidence>
<keyword evidence="6 10" id="KW-0479">Metal-binding</keyword>
<evidence type="ECO:0000256" key="2">
    <source>
        <dbReference type="ARBA" id="ARBA00005300"/>
    </source>
</evidence>
<dbReference type="InterPro" id="IPR002156">
    <property type="entry name" value="RNaseH_domain"/>
</dbReference>
<comment type="subcellular location">
    <subcellularLocation>
        <location evidence="10">Cytoplasm</location>
    </subcellularLocation>
</comment>
<dbReference type="EMBL" id="CP018791">
    <property type="protein sequence ID" value="ARR01562.1"/>
    <property type="molecule type" value="Genomic_DNA"/>
</dbReference>
<evidence type="ECO:0000256" key="8">
    <source>
        <dbReference type="ARBA" id="ARBA00022801"/>
    </source>
</evidence>
<feature type="binding site" evidence="10">
    <location>
        <position position="128"/>
    </location>
    <ligand>
        <name>Mg(2+)</name>
        <dbReference type="ChEBI" id="CHEBI:18420"/>
        <label>2</label>
    </ligand>
</feature>
<name>A0A1X9SZ43_9BACT</name>
<evidence type="ECO:0000313" key="12">
    <source>
        <dbReference type="EMBL" id="ARR01562.1"/>
    </source>
</evidence>
<feature type="binding site" evidence="10">
    <location>
        <position position="47"/>
    </location>
    <ligand>
        <name>Mg(2+)</name>
        <dbReference type="ChEBI" id="CHEBI:18420"/>
        <label>1</label>
    </ligand>
</feature>
<dbReference type="InterPro" id="IPR022892">
    <property type="entry name" value="RNaseHI"/>
</dbReference>
<sequence length="143" mass="15843">MKTVSLFSDGSCLNNPGPGGWAYILEFGIHSKNASGAVPNTTNNQMELLAVINGLKALKEPCCVNLYTDSSYAANGINIWLDGWKKKGYKNVKNVELWQELDSLIQTHQVKAHWIKAHAGHPQNELCDKLAREAATNLQQQEH</sequence>
<dbReference type="STRING" id="1660074.CVIC8964_0118"/>
<dbReference type="PANTHER" id="PTHR10642">
    <property type="entry name" value="RIBONUCLEASE H1"/>
    <property type="match status" value="1"/>
</dbReference>
<protein>
    <recommendedName>
        <fullName evidence="4 10">Ribonuclease H</fullName>
        <shortName evidence="10">RNase H</shortName>
        <ecNumber evidence="4 10">3.1.26.4</ecNumber>
    </recommendedName>
</protein>
<dbReference type="Gene3D" id="3.30.420.10">
    <property type="entry name" value="Ribonuclease H-like superfamily/Ribonuclease H"/>
    <property type="match status" value="1"/>
</dbReference>
<keyword evidence="8 10" id="KW-0378">Hydrolase</keyword>
<evidence type="ECO:0000256" key="3">
    <source>
        <dbReference type="ARBA" id="ARBA00011245"/>
    </source>
</evidence>
<evidence type="ECO:0000256" key="5">
    <source>
        <dbReference type="ARBA" id="ARBA00022722"/>
    </source>
</evidence>
<comment type="function">
    <text evidence="10">Endonuclease that specifically degrades the RNA of RNA-DNA hybrids.</text>
</comment>
<gene>
    <name evidence="10 12" type="primary">rnhA</name>
    <name evidence="12" type="ORF">CVIC8964_0118</name>
</gene>
<evidence type="ECO:0000256" key="7">
    <source>
        <dbReference type="ARBA" id="ARBA00022759"/>
    </source>
</evidence>
<keyword evidence="9 10" id="KW-0460">Magnesium</keyword>
<dbReference type="Pfam" id="PF00075">
    <property type="entry name" value="RNase_H"/>
    <property type="match status" value="1"/>
</dbReference>
<proteinExistence type="inferred from homology"/>
<dbReference type="InterPro" id="IPR050092">
    <property type="entry name" value="RNase_H"/>
</dbReference>
<feature type="binding site" evidence="10">
    <location>
        <position position="9"/>
    </location>
    <ligand>
        <name>Mg(2+)</name>
        <dbReference type="ChEBI" id="CHEBI:18420"/>
        <label>2</label>
    </ligand>
</feature>
<dbReference type="SUPFAM" id="SSF53098">
    <property type="entry name" value="Ribonuclease H-like"/>
    <property type="match status" value="1"/>
</dbReference>
<comment type="catalytic activity">
    <reaction evidence="1 10">
        <text>Endonucleolytic cleavage to 5'-phosphomonoester.</text>
        <dbReference type="EC" id="3.1.26.4"/>
    </reaction>
</comment>
<keyword evidence="5 10" id="KW-0540">Nuclease</keyword>
<dbReference type="GO" id="GO:0003676">
    <property type="term" value="F:nucleic acid binding"/>
    <property type="evidence" value="ECO:0007669"/>
    <property type="project" value="InterPro"/>
</dbReference>
<feature type="binding site" evidence="10">
    <location>
        <position position="69"/>
    </location>
    <ligand>
        <name>Mg(2+)</name>
        <dbReference type="ChEBI" id="CHEBI:18420"/>
        <label>1</label>
    </ligand>
</feature>
<evidence type="ECO:0000256" key="6">
    <source>
        <dbReference type="ARBA" id="ARBA00022723"/>
    </source>
</evidence>
<dbReference type="NCBIfam" id="NF001236">
    <property type="entry name" value="PRK00203.1"/>
    <property type="match status" value="1"/>
</dbReference>
<dbReference type="RefSeq" id="WP_086333282.1">
    <property type="nucleotide sequence ID" value="NZ_CP018791.1"/>
</dbReference>
<keyword evidence="7 10" id="KW-0255">Endonuclease</keyword>
<evidence type="ECO:0000256" key="10">
    <source>
        <dbReference type="HAMAP-Rule" id="MF_00042"/>
    </source>
</evidence>
<dbReference type="AlphaFoldDB" id="A0A1X9SZ43"/>
<comment type="subunit">
    <text evidence="3 10">Monomer.</text>
</comment>
<dbReference type="EC" id="3.1.26.4" evidence="4 10"/>
<evidence type="ECO:0000313" key="13">
    <source>
        <dbReference type="Proteomes" id="UP000194265"/>
    </source>
</evidence>
<organism evidence="12 13">
    <name type="scientific">Campylobacter vicugnae</name>
    <dbReference type="NCBI Taxonomy" id="1660076"/>
    <lineage>
        <taxon>Bacteria</taxon>
        <taxon>Pseudomonadati</taxon>
        <taxon>Campylobacterota</taxon>
        <taxon>Epsilonproteobacteria</taxon>
        <taxon>Campylobacterales</taxon>
        <taxon>Campylobacteraceae</taxon>
        <taxon>Campylobacter</taxon>
    </lineage>
</organism>
<dbReference type="InterPro" id="IPR012337">
    <property type="entry name" value="RNaseH-like_sf"/>
</dbReference>
<evidence type="ECO:0000259" key="11">
    <source>
        <dbReference type="PROSITE" id="PS50879"/>
    </source>
</evidence>
<dbReference type="HAMAP" id="MF_00042">
    <property type="entry name" value="RNase_H"/>
    <property type="match status" value="1"/>
</dbReference>
<dbReference type="PROSITE" id="PS50879">
    <property type="entry name" value="RNASE_H_1"/>
    <property type="match status" value="1"/>
</dbReference>
<comment type="cofactor">
    <cofactor evidence="10">
        <name>Mg(2+)</name>
        <dbReference type="ChEBI" id="CHEBI:18420"/>
    </cofactor>
    <text evidence="10">Binds 1 Mg(2+) ion per subunit. May bind a second metal ion at a regulatory site, or after substrate binding.</text>
</comment>
<keyword evidence="10" id="KW-0963">Cytoplasm</keyword>
<dbReference type="GO" id="GO:0000287">
    <property type="term" value="F:magnesium ion binding"/>
    <property type="evidence" value="ECO:0007669"/>
    <property type="project" value="UniProtKB-UniRule"/>
</dbReference>
<evidence type="ECO:0000256" key="4">
    <source>
        <dbReference type="ARBA" id="ARBA00012180"/>
    </source>
</evidence>
<dbReference type="Proteomes" id="UP000194265">
    <property type="component" value="Chromosome"/>
</dbReference>
<dbReference type="GO" id="GO:0004523">
    <property type="term" value="F:RNA-DNA hybrid ribonuclease activity"/>
    <property type="evidence" value="ECO:0007669"/>
    <property type="project" value="UniProtKB-UniRule"/>
</dbReference>
<dbReference type="PANTHER" id="PTHR10642:SF26">
    <property type="entry name" value="RIBONUCLEASE H1"/>
    <property type="match status" value="1"/>
</dbReference>
<feature type="binding site" evidence="10">
    <location>
        <position position="9"/>
    </location>
    <ligand>
        <name>Mg(2+)</name>
        <dbReference type="ChEBI" id="CHEBI:18420"/>
        <label>1</label>
    </ligand>
</feature>
<dbReference type="GO" id="GO:0005737">
    <property type="term" value="C:cytoplasm"/>
    <property type="evidence" value="ECO:0007669"/>
    <property type="project" value="UniProtKB-SubCell"/>
</dbReference>
<feature type="domain" description="RNase H type-1" evidence="11">
    <location>
        <begin position="1"/>
        <end position="136"/>
    </location>
</feature>
<dbReference type="InterPro" id="IPR036397">
    <property type="entry name" value="RNaseH_sf"/>
</dbReference>
<evidence type="ECO:0000256" key="1">
    <source>
        <dbReference type="ARBA" id="ARBA00000077"/>
    </source>
</evidence>
<reference evidence="12 13" key="1">
    <citation type="journal article" date="2017" name="Genome Biol. Evol.">
        <title>Comparative Genomic Analysis Identifies a Campylobacter Clade Deficient in Selenium Metabolism.</title>
        <authorList>
            <person name="Miller W.G."/>
            <person name="Yee E."/>
            <person name="Lopes B.S."/>
            <person name="Chapman M.H."/>
            <person name="Huynh S."/>
            <person name="Bono J.L."/>
            <person name="Parker C.T."/>
            <person name="Strachan N.J.C."/>
            <person name="Forbes K.J."/>
        </authorList>
    </citation>
    <scope>NUCLEOTIDE SEQUENCE [LARGE SCALE GENOMIC DNA]</scope>
    <source>
        <strain evidence="12 13">RM8964</strain>
    </source>
</reference>
<dbReference type="CDD" id="cd09278">
    <property type="entry name" value="RNase_HI_prokaryote_like"/>
    <property type="match status" value="1"/>
</dbReference>
<dbReference type="GO" id="GO:0043137">
    <property type="term" value="P:DNA replication, removal of RNA primer"/>
    <property type="evidence" value="ECO:0007669"/>
    <property type="project" value="TreeGrafter"/>
</dbReference>
<dbReference type="OrthoDB" id="7845843at2"/>
<accession>A0A1X9SZ43</accession>
<comment type="similarity">
    <text evidence="2 10">Belongs to the RNase H family.</text>
</comment>